<evidence type="ECO:0008006" key="3">
    <source>
        <dbReference type="Google" id="ProtNLM"/>
    </source>
</evidence>
<sequence length="103" mass="11683">MAESQIESTSKLKYGKYKTQYNHYTALAAGTVTDLQAFSCPNGNAYMGMKMWVKSFEDCVELFQSVGMQIGFSIADEIEIYETEPIEPPAEHPYAYDINFNPF</sequence>
<dbReference type="RefSeq" id="WP_269427553.1">
    <property type="nucleotide sequence ID" value="NZ_JAPWGM010000003.1"/>
</dbReference>
<protein>
    <recommendedName>
        <fullName evidence="3">Phage protein</fullName>
    </recommendedName>
</protein>
<organism evidence="1 2">
    <name type="scientific">Pedobacter punctiformis</name>
    <dbReference type="NCBI Taxonomy" id="3004097"/>
    <lineage>
        <taxon>Bacteria</taxon>
        <taxon>Pseudomonadati</taxon>
        <taxon>Bacteroidota</taxon>
        <taxon>Sphingobacteriia</taxon>
        <taxon>Sphingobacteriales</taxon>
        <taxon>Sphingobacteriaceae</taxon>
        <taxon>Pedobacter</taxon>
    </lineage>
</organism>
<name>A0ABT4L990_9SPHI</name>
<evidence type="ECO:0000313" key="2">
    <source>
        <dbReference type="Proteomes" id="UP001144347"/>
    </source>
</evidence>
<dbReference type="EMBL" id="JAPWGM010000003">
    <property type="protein sequence ID" value="MCZ4244485.1"/>
    <property type="molecule type" value="Genomic_DNA"/>
</dbReference>
<comment type="caution">
    <text evidence="1">The sequence shown here is derived from an EMBL/GenBank/DDBJ whole genome shotgun (WGS) entry which is preliminary data.</text>
</comment>
<evidence type="ECO:0000313" key="1">
    <source>
        <dbReference type="EMBL" id="MCZ4244485.1"/>
    </source>
</evidence>
<keyword evidence="2" id="KW-1185">Reference proteome</keyword>
<reference evidence="1" key="1">
    <citation type="submission" date="2022-12" db="EMBL/GenBank/DDBJ databases">
        <title>Genome sequence of HCMS5-2.</title>
        <authorList>
            <person name="Woo H."/>
        </authorList>
    </citation>
    <scope>NUCLEOTIDE SEQUENCE</scope>
    <source>
        <strain evidence="1">HCMS5-2</strain>
    </source>
</reference>
<gene>
    <name evidence="1" type="ORF">O0955_10765</name>
</gene>
<accession>A0ABT4L990</accession>
<dbReference type="Proteomes" id="UP001144347">
    <property type="component" value="Unassembled WGS sequence"/>
</dbReference>
<proteinExistence type="predicted"/>